<proteinExistence type="predicted"/>
<organism evidence="1 2">
    <name type="scientific">Neorhizobium galegae bv. orientalis str. HAMBI 540</name>
    <dbReference type="NCBI Taxonomy" id="1028800"/>
    <lineage>
        <taxon>Bacteria</taxon>
        <taxon>Pseudomonadati</taxon>
        <taxon>Pseudomonadota</taxon>
        <taxon>Alphaproteobacteria</taxon>
        <taxon>Hyphomicrobiales</taxon>
        <taxon>Rhizobiaceae</taxon>
        <taxon>Rhizobium/Agrobacterium group</taxon>
        <taxon>Neorhizobium</taxon>
    </lineage>
</organism>
<dbReference type="eggNOG" id="COG1120">
    <property type="taxonomic scope" value="Bacteria"/>
</dbReference>
<keyword evidence="2" id="KW-1185">Reference proteome</keyword>
<dbReference type="AlphaFoldDB" id="A0A068SYD2"/>
<accession>A0A068SYD2</accession>
<name>A0A068SYD2_NEOGA</name>
<dbReference type="EMBL" id="HG938354">
    <property type="protein sequence ID" value="CDN51242.1"/>
    <property type="molecule type" value="Genomic_DNA"/>
</dbReference>
<dbReference type="HOGENOM" id="CLU_2356837_0_0_5"/>
<evidence type="ECO:0000313" key="2">
    <source>
        <dbReference type="Proteomes" id="UP000028181"/>
    </source>
</evidence>
<gene>
    <name evidence="1" type="ORF">RG540_PA05660</name>
</gene>
<dbReference type="KEGG" id="ngg:RG540_PA05660"/>
<protein>
    <submittedName>
        <fullName evidence="1">Uncharacterized protein</fullName>
    </submittedName>
</protein>
<sequence>MLLVPVGMDHRQKQSLGYCSGASVSKAEIGIRNPWPHEPTATLDHGNQMRVHSDIRRLAAEGVSLNLSTHNPDHVFMVAGRVALLHDGALGPPADV</sequence>
<keyword evidence="1" id="KW-0614">Plasmid</keyword>
<dbReference type="InterPro" id="IPR027417">
    <property type="entry name" value="P-loop_NTPase"/>
</dbReference>
<reference evidence="2" key="1">
    <citation type="journal article" date="2014" name="BMC Genomics">
        <title>Genome sequencing of two Neorhizobium galegae strains reveals a noeT gene responsible for the unusual acetylation of the nodulation factors.</title>
        <authorList>
            <person name="Osterman J."/>
            <person name="Marsh J."/>
            <person name="Laine P.K."/>
            <person name="Zeng Z."/>
            <person name="Alatalo E."/>
            <person name="Sullivan J.T."/>
            <person name="Young J.P."/>
            <person name="Thomas-Oates J."/>
            <person name="Paulin L."/>
            <person name="Lindstrom K."/>
        </authorList>
    </citation>
    <scope>NUCLEOTIDE SEQUENCE [LARGE SCALE GENOMIC DNA]</scope>
    <source>
        <strain evidence="2">HAMBI 540</strain>
    </source>
</reference>
<evidence type="ECO:0000313" key="1">
    <source>
        <dbReference type="EMBL" id="CDN51242.1"/>
    </source>
</evidence>
<geneLocation type="plasmid" evidence="2">
    <name>II</name>
</geneLocation>
<dbReference type="SUPFAM" id="SSF52540">
    <property type="entry name" value="P-loop containing nucleoside triphosphate hydrolases"/>
    <property type="match status" value="1"/>
</dbReference>
<dbReference type="Gene3D" id="3.40.50.300">
    <property type="entry name" value="P-loop containing nucleotide triphosphate hydrolases"/>
    <property type="match status" value="1"/>
</dbReference>
<dbReference type="Proteomes" id="UP000028181">
    <property type="component" value="Plasmid pHAMBI540a"/>
</dbReference>
<dbReference type="PATRIC" id="fig|1028800.3.peg.5186"/>